<dbReference type="SUPFAM" id="SSF56672">
    <property type="entry name" value="DNA/RNA polymerases"/>
    <property type="match status" value="1"/>
</dbReference>
<dbReference type="PANTHER" id="PTHR47027:SF20">
    <property type="entry name" value="REVERSE TRANSCRIPTASE-LIKE PROTEIN WITH RNA-DIRECTED DNA POLYMERASE DOMAIN"/>
    <property type="match status" value="1"/>
</dbReference>
<organism evidence="2 3">
    <name type="scientific">Oedothorax gibbosus</name>
    <dbReference type="NCBI Taxonomy" id="931172"/>
    <lineage>
        <taxon>Eukaryota</taxon>
        <taxon>Metazoa</taxon>
        <taxon>Ecdysozoa</taxon>
        <taxon>Arthropoda</taxon>
        <taxon>Chelicerata</taxon>
        <taxon>Arachnida</taxon>
        <taxon>Araneae</taxon>
        <taxon>Araneomorphae</taxon>
        <taxon>Entelegynae</taxon>
        <taxon>Araneoidea</taxon>
        <taxon>Linyphiidae</taxon>
        <taxon>Erigoninae</taxon>
        <taxon>Oedothorax</taxon>
    </lineage>
</organism>
<protein>
    <recommendedName>
        <fullName evidence="1">Reverse transcriptase domain-containing protein</fullName>
    </recommendedName>
</protein>
<dbReference type="EMBL" id="JAFNEN010000983">
    <property type="protein sequence ID" value="KAG8175571.1"/>
    <property type="molecule type" value="Genomic_DNA"/>
</dbReference>
<dbReference type="CDD" id="cd01650">
    <property type="entry name" value="RT_nLTR_like"/>
    <property type="match status" value="1"/>
</dbReference>
<dbReference type="Proteomes" id="UP000827092">
    <property type="component" value="Unassembled WGS sequence"/>
</dbReference>
<evidence type="ECO:0000313" key="2">
    <source>
        <dbReference type="EMBL" id="KAG8175571.1"/>
    </source>
</evidence>
<name>A0AAV6TVA1_9ARAC</name>
<keyword evidence="3" id="KW-1185">Reference proteome</keyword>
<dbReference type="InterPro" id="IPR043502">
    <property type="entry name" value="DNA/RNA_pol_sf"/>
</dbReference>
<dbReference type="PROSITE" id="PS50878">
    <property type="entry name" value="RT_POL"/>
    <property type="match status" value="1"/>
</dbReference>
<reference evidence="2 3" key="1">
    <citation type="journal article" date="2022" name="Nat. Ecol. Evol.">
        <title>A masculinizing supergene underlies an exaggerated male reproductive morph in a spider.</title>
        <authorList>
            <person name="Hendrickx F."/>
            <person name="De Corte Z."/>
            <person name="Sonet G."/>
            <person name="Van Belleghem S.M."/>
            <person name="Kostlbacher S."/>
            <person name="Vangestel C."/>
        </authorList>
    </citation>
    <scope>NUCLEOTIDE SEQUENCE [LARGE SCALE GENOMIC DNA]</scope>
    <source>
        <strain evidence="2">W744_W776</strain>
    </source>
</reference>
<gene>
    <name evidence="2" type="ORF">JTE90_018864</name>
</gene>
<evidence type="ECO:0000313" key="3">
    <source>
        <dbReference type="Proteomes" id="UP000827092"/>
    </source>
</evidence>
<sequence>MFDFWSNLVKESIHSSFDHKSFPLPGKRVSAEVDLFAPFSLEEVGKARLPFNSSPGPDLISVKNWNKIKDRCKCKLFTVWARVGATPAFVIPSKTIFLAKKANTINPGDSRPISIASVILRHFHNVLAKRLCPILEDVLDPCQFSFRPKDGLAEAVCRLDDVFSTCKKQIEPLTLALIDLKKAFDSVDHRAIFFTMAALGIQENFINYLRNLYRHAPTKLLFKGETSESIIPTKGVRQGDPLSPLLFLAVFDNVLRAIPDVEVFSTDKGRINHLAYADDLVLMSSDTTGLQSIFDSILPVLKGTGLEINIDKSVTLAWIKDGRAKRLVFDHNPMVLVRNRFLPPMGVSDTFRYLGVHFSTSGRFSFKSDIREKLEVLKHSPLKPQQKLFFLVRFLIPSFLHVLTFSKIQAGSLNKLDKTVRSFGRLVLHLPHDTPKAFSHANVPDGGLGIPSLRWMVPVLAFKRTCNPLTNLRSYEGKTLNSTNQVWAAMKRSLLSTCDGAGLRECSKIPVTSRWVLDGSNLLTGRDYIYAIQIRSNTLYSRARAARGRTKDHQCSRGCTQPETLNHIIQNCYATHKCRIVRHDRVVDYVIP</sequence>
<comment type="caution">
    <text evidence="2">The sequence shown here is derived from an EMBL/GenBank/DDBJ whole genome shotgun (WGS) entry which is preliminary data.</text>
</comment>
<dbReference type="GO" id="GO:0071897">
    <property type="term" value="P:DNA biosynthetic process"/>
    <property type="evidence" value="ECO:0007669"/>
    <property type="project" value="UniProtKB-ARBA"/>
</dbReference>
<evidence type="ECO:0000259" key="1">
    <source>
        <dbReference type="PROSITE" id="PS50878"/>
    </source>
</evidence>
<accession>A0AAV6TVA1</accession>
<feature type="domain" description="Reverse transcriptase" evidence="1">
    <location>
        <begin position="79"/>
        <end position="358"/>
    </location>
</feature>
<dbReference type="AlphaFoldDB" id="A0AAV6TVA1"/>
<proteinExistence type="predicted"/>
<dbReference type="PANTHER" id="PTHR47027">
    <property type="entry name" value="REVERSE TRANSCRIPTASE DOMAIN-CONTAINING PROTEIN"/>
    <property type="match status" value="1"/>
</dbReference>
<dbReference type="Pfam" id="PF00078">
    <property type="entry name" value="RVT_1"/>
    <property type="match status" value="1"/>
</dbReference>
<dbReference type="InterPro" id="IPR000477">
    <property type="entry name" value="RT_dom"/>
</dbReference>